<dbReference type="InterPro" id="IPR043504">
    <property type="entry name" value="Peptidase_S1_PA_chymotrypsin"/>
</dbReference>
<sequence length="1407" mass="151291">MTTRGGGALRGAVARVGGPGGVPVGAGVLVTPEHVVTCAHVVNEALGRRGDERDRPGEPVFVDFPLIGSGPPRPARVTEWWPIAPDGSGDVAVLRPDPPPRPPAGPARLVTTRELWGHAIRAYGFPVRHDHGAWATGRLRDRTAVGWLQVDDERGTGFTVQAGFSGTPVWDDDVQGVVGIAVAAEAGPGLRTSYVIPSGTLVDLWPALRPWSLPPCPYRGLAAFREEDAPVFFGRGELAADIATRVPRGPALALVGPSGSGKTSLVRAGVVPLLRRRTDLAVAAFRPAGGSTPLAALAAALLPLLEPGRTEAERLGEVPKLAAVLRAGGLDDTVHRALERARAHRLVLIIDQFEELMAQEQESAAALLTMTGLADGATVRRIHALITLRSDFLDPLLDRFHLADGLRSGIVPVGPLPTTSLRQVVEGPLTGRTGVAYEAGLVERILRDCAGQPGALPLLEFTLTLLWETQREGVLTHDAYERLGGATGALAAYAERVYGEDLDDSERPLVRRLFTQLVRPGPEGRHTRRIVPGGELPDGALAVAQRLATTRLVVAGRTAEGVETTELAHEALIGHWDRLRGWITEDMEFRTWQDGLRQALARWKDGGEHTDDLLRGAPLREAGRWSEERGADLLPAERAYVDASHAHWIRARRVRRGVTGSIAVLVAAALVLGSLFVYQRRAAADRAAVAASRALAATADSNSRSLARPTATTLLSVAAYRTRDTPEAYANLLARYIDVHDFEHIVDTPEQQTDVQLAPDRTWMAVTGKETIALWDLRGERPLKHDLTVAGFTPYRTAISPDGQRFAAADLRSRVIVWRPAASSVPVERHITLPPQGGATTDSLAFTGDGTLMAGRSDGRIVDTSSGRTSDRAVGRVLGRGPGPATLTVEHDGQVSVWDRRTGASGGSFAVKETQQLVSADGRTLTDVTCEGSTADRPGLRVAVRDLASGRLTRSFDGDGFDCPDRRGIRLDAQGRHLVVSTPTVARLFGYYPRTNLSVWDLTTGRLAGMRVLPVRGLKWIAAAAATGPSELLLVIDQVTSLGTLRFRLDALESLPENTTGVRVSPKRHLIAALSTGLDRRTPVRLRLWDPPGQRTVSANPDAGNILTATSPLLFTPDERHLVTTTGQYGEAAVWSVPGLKLEHRLTLPKRRGTPPPSYPVGAAELAVDSEGRLLVSSDGIVSRWDIRTGRMTGRPVVVQATEGIATVVEREDITPRLAARADAPEYATAVKGASRIEIRDSATGAVRKAVRLPGNARVGRLSYSGNLLHALTTDGSVRTWDAADDYVGRPVLDLGSSGEFVGPRRFVQVVGEQLEIWDLVDRTRERAIRFESSLVHMTDDARVLVYEASFGDTRFVGSGRRESIAVVPLDPRVWTERLCRVTARTALTPQEARAAPAEAHSPAPCA</sequence>
<dbReference type="Proteomes" id="UP001180531">
    <property type="component" value="Unassembled WGS sequence"/>
</dbReference>
<dbReference type="Gene3D" id="2.130.10.10">
    <property type="entry name" value="YVTN repeat-like/Quinoprotein amine dehydrogenase"/>
    <property type="match status" value="3"/>
</dbReference>
<protein>
    <submittedName>
        <fullName evidence="3">Trypsin-like peptidase domain-containing protein</fullName>
    </submittedName>
</protein>
<dbReference type="SUPFAM" id="SSF50998">
    <property type="entry name" value="Quinoprotein alcohol dehydrogenase-like"/>
    <property type="match status" value="1"/>
</dbReference>
<evidence type="ECO:0000259" key="2">
    <source>
        <dbReference type="Pfam" id="PF20703"/>
    </source>
</evidence>
<dbReference type="EMBL" id="JAVRFI010000001">
    <property type="protein sequence ID" value="MDT0447648.1"/>
    <property type="molecule type" value="Genomic_DNA"/>
</dbReference>
<dbReference type="SUPFAM" id="SSF50494">
    <property type="entry name" value="Trypsin-like serine proteases"/>
    <property type="match status" value="1"/>
</dbReference>
<comment type="caution">
    <text evidence="3">The sequence shown here is derived from an EMBL/GenBank/DDBJ whole genome shotgun (WGS) entry which is preliminary data.</text>
</comment>
<dbReference type="InterPro" id="IPR049052">
    <property type="entry name" value="nSTAND1"/>
</dbReference>
<keyword evidence="4" id="KW-1185">Reference proteome</keyword>
<dbReference type="PANTHER" id="PTHR19879">
    <property type="entry name" value="TRANSCRIPTION INITIATION FACTOR TFIID"/>
    <property type="match status" value="1"/>
</dbReference>
<feature type="region of interest" description="Disordered" evidence="1">
    <location>
        <begin position="857"/>
        <end position="883"/>
    </location>
</feature>
<gene>
    <name evidence="3" type="ORF">RM609_00805</name>
</gene>
<proteinExistence type="predicted"/>
<dbReference type="Gene3D" id="3.40.50.300">
    <property type="entry name" value="P-loop containing nucleotide triphosphate hydrolases"/>
    <property type="match status" value="1"/>
</dbReference>
<dbReference type="Pfam" id="PF13365">
    <property type="entry name" value="Trypsin_2"/>
    <property type="match status" value="1"/>
</dbReference>
<organism evidence="3 4">
    <name type="scientific">Streptomyces hesseae</name>
    <dbReference type="NCBI Taxonomy" id="3075519"/>
    <lineage>
        <taxon>Bacteria</taxon>
        <taxon>Bacillati</taxon>
        <taxon>Actinomycetota</taxon>
        <taxon>Actinomycetes</taxon>
        <taxon>Kitasatosporales</taxon>
        <taxon>Streptomycetaceae</taxon>
        <taxon>Streptomyces</taxon>
    </lineage>
</organism>
<dbReference type="CDD" id="cd00267">
    <property type="entry name" value="ABC_ATPase"/>
    <property type="match status" value="1"/>
</dbReference>
<dbReference type="InterPro" id="IPR011047">
    <property type="entry name" value="Quinoprotein_ADH-like_sf"/>
</dbReference>
<dbReference type="Pfam" id="PF20703">
    <property type="entry name" value="nSTAND1"/>
    <property type="match status" value="1"/>
</dbReference>
<evidence type="ECO:0000313" key="4">
    <source>
        <dbReference type="Proteomes" id="UP001180531"/>
    </source>
</evidence>
<dbReference type="Gene3D" id="2.40.10.10">
    <property type="entry name" value="Trypsin-like serine proteases"/>
    <property type="match status" value="2"/>
</dbReference>
<accession>A0ABU2SFU4</accession>
<dbReference type="PANTHER" id="PTHR19879:SF9">
    <property type="entry name" value="TRANSCRIPTION INITIATION FACTOR TFIID SUBUNIT 5"/>
    <property type="match status" value="1"/>
</dbReference>
<evidence type="ECO:0000313" key="3">
    <source>
        <dbReference type="EMBL" id="MDT0447648.1"/>
    </source>
</evidence>
<dbReference type="InterPro" id="IPR009003">
    <property type="entry name" value="Peptidase_S1_PA"/>
</dbReference>
<dbReference type="RefSeq" id="WP_311607007.1">
    <property type="nucleotide sequence ID" value="NZ_JAVRFI010000001.1"/>
</dbReference>
<dbReference type="SUPFAM" id="SSF52540">
    <property type="entry name" value="P-loop containing nucleoside triphosphate hydrolases"/>
    <property type="match status" value="1"/>
</dbReference>
<feature type="domain" description="Novel STAND NTPase 1" evidence="2">
    <location>
        <begin position="217"/>
        <end position="609"/>
    </location>
</feature>
<dbReference type="InterPro" id="IPR027417">
    <property type="entry name" value="P-loop_NTPase"/>
</dbReference>
<dbReference type="InterPro" id="IPR015943">
    <property type="entry name" value="WD40/YVTN_repeat-like_dom_sf"/>
</dbReference>
<evidence type="ECO:0000256" key="1">
    <source>
        <dbReference type="SAM" id="MobiDB-lite"/>
    </source>
</evidence>
<reference evidence="3" key="1">
    <citation type="submission" date="2024-05" db="EMBL/GenBank/DDBJ databases">
        <title>30 novel species of actinomycetes from the DSMZ collection.</title>
        <authorList>
            <person name="Nouioui I."/>
        </authorList>
    </citation>
    <scope>NUCLEOTIDE SEQUENCE</scope>
    <source>
        <strain evidence="3">DSM 40473</strain>
    </source>
</reference>
<name>A0ABU2SFU4_9ACTN</name>